<organism evidence="2 3">
    <name type="scientific">Glomus cerebriforme</name>
    <dbReference type="NCBI Taxonomy" id="658196"/>
    <lineage>
        <taxon>Eukaryota</taxon>
        <taxon>Fungi</taxon>
        <taxon>Fungi incertae sedis</taxon>
        <taxon>Mucoromycota</taxon>
        <taxon>Glomeromycotina</taxon>
        <taxon>Glomeromycetes</taxon>
        <taxon>Glomerales</taxon>
        <taxon>Glomeraceae</taxon>
        <taxon>Glomus</taxon>
    </lineage>
</organism>
<protein>
    <submittedName>
        <fullName evidence="2">Uncharacterized protein</fullName>
    </submittedName>
</protein>
<keyword evidence="1" id="KW-0175">Coiled coil</keyword>
<dbReference type="OrthoDB" id="2429115at2759"/>
<reference evidence="2 3" key="1">
    <citation type="submission" date="2018-06" db="EMBL/GenBank/DDBJ databases">
        <title>Comparative genomics reveals the genomic features of Rhizophagus irregularis, R. cerebriforme, R. diaphanum and Gigaspora rosea, and their symbiotic lifestyle signature.</title>
        <authorList>
            <person name="Morin E."/>
            <person name="San Clemente H."/>
            <person name="Chen E.C.H."/>
            <person name="De La Providencia I."/>
            <person name="Hainaut M."/>
            <person name="Kuo A."/>
            <person name="Kohler A."/>
            <person name="Murat C."/>
            <person name="Tang N."/>
            <person name="Roy S."/>
            <person name="Loubradou J."/>
            <person name="Henrissat B."/>
            <person name="Grigoriev I.V."/>
            <person name="Corradi N."/>
            <person name="Roux C."/>
            <person name="Martin F.M."/>
        </authorList>
    </citation>
    <scope>NUCLEOTIDE SEQUENCE [LARGE SCALE GENOMIC DNA]</scope>
    <source>
        <strain evidence="2 3">DAOM 227022</strain>
    </source>
</reference>
<dbReference type="AlphaFoldDB" id="A0A397SBL9"/>
<dbReference type="EMBL" id="QKYT01000759">
    <property type="protein sequence ID" value="RIA81685.1"/>
    <property type="molecule type" value="Genomic_DNA"/>
</dbReference>
<evidence type="ECO:0000313" key="2">
    <source>
        <dbReference type="EMBL" id="RIA81685.1"/>
    </source>
</evidence>
<dbReference type="Proteomes" id="UP000265703">
    <property type="component" value="Unassembled WGS sequence"/>
</dbReference>
<evidence type="ECO:0000256" key="1">
    <source>
        <dbReference type="SAM" id="Coils"/>
    </source>
</evidence>
<proteinExistence type="predicted"/>
<feature type="coiled-coil region" evidence="1">
    <location>
        <begin position="15"/>
        <end position="49"/>
    </location>
</feature>
<evidence type="ECO:0000313" key="3">
    <source>
        <dbReference type="Proteomes" id="UP000265703"/>
    </source>
</evidence>
<keyword evidence="3" id="KW-1185">Reference proteome</keyword>
<accession>A0A397SBL9</accession>
<name>A0A397SBL9_9GLOM</name>
<comment type="caution">
    <text evidence="2">The sequence shown here is derived from an EMBL/GenBank/DDBJ whole genome shotgun (WGS) entry which is preliminary data.</text>
</comment>
<gene>
    <name evidence="2" type="ORF">C1645_836603</name>
</gene>
<sequence>MGTEWHFIIYIPDELELLRQCISELEAKNIKLETEKAKLLKQIMEKDAKRDIENTELKFRVRKLEVRLAVLEQGITEVTGQPQNDKEVIAEVQVYLSKCPISTVDVFDSIVDQQNTANTKPKENKKIDDLHKKKVSDEIRQWEKKLQDDLVGPQSFQREPDSETLVASLDSATFLNEKNGQDCSPIANKQVPID</sequence>